<evidence type="ECO:0000256" key="10">
    <source>
        <dbReference type="SAM" id="SignalP"/>
    </source>
</evidence>
<dbReference type="PANTHER" id="PTHR30442:SF0">
    <property type="entry name" value="FE(3+) DICITRATE TRANSPORT PROTEIN FECA"/>
    <property type="match status" value="1"/>
</dbReference>
<keyword evidence="7 8" id="KW-0998">Cell outer membrane</keyword>
<proteinExistence type="inferred from homology"/>
<accession>A0A1H3X2D1</accession>
<evidence type="ECO:0000256" key="9">
    <source>
        <dbReference type="RuleBase" id="RU003357"/>
    </source>
</evidence>
<keyword evidence="3 8" id="KW-1134">Transmembrane beta strand</keyword>
<dbReference type="Proteomes" id="UP000198820">
    <property type="component" value="Unassembled WGS sequence"/>
</dbReference>
<feature type="signal peptide" evidence="10">
    <location>
        <begin position="1"/>
        <end position="19"/>
    </location>
</feature>
<dbReference type="InterPro" id="IPR037066">
    <property type="entry name" value="Plug_dom_sf"/>
</dbReference>
<feature type="domain" description="TonB-dependent receptor plug" evidence="12">
    <location>
        <begin position="53"/>
        <end position="159"/>
    </location>
</feature>
<feature type="domain" description="TonB-dependent receptor-like beta-barrel" evidence="11">
    <location>
        <begin position="284"/>
        <end position="710"/>
    </location>
</feature>
<dbReference type="PROSITE" id="PS52016">
    <property type="entry name" value="TONB_DEPENDENT_REC_3"/>
    <property type="match status" value="1"/>
</dbReference>
<keyword evidence="14" id="KW-1185">Reference proteome</keyword>
<dbReference type="STRING" id="908615.SAMN05421540_102223"/>
<evidence type="ECO:0000256" key="8">
    <source>
        <dbReference type="PROSITE-ProRule" id="PRU01360"/>
    </source>
</evidence>
<keyword evidence="10" id="KW-0732">Signal</keyword>
<keyword evidence="6 8" id="KW-0472">Membrane</keyword>
<evidence type="ECO:0000256" key="3">
    <source>
        <dbReference type="ARBA" id="ARBA00022452"/>
    </source>
</evidence>
<dbReference type="Gene3D" id="2.40.170.20">
    <property type="entry name" value="TonB-dependent receptor, beta-barrel domain"/>
    <property type="match status" value="1"/>
</dbReference>
<dbReference type="AlphaFoldDB" id="A0A1H3X2D1"/>
<dbReference type="InterPro" id="IPR039426">
    <property type="entry name" value="TonB-dep_rcpt-like"/>
</dbReference>
<evidence type="ECO:0000256" key="6">
    <source>
        <dbReference type="ARBA" id="ARBA00023136"/>
    </source>
</evidence>
<keyword evidence="2 8" id="KW-0813">Transport</keyword>
<dbReference type="EMBL" id="FNQF01000002">
    <property type="protein sequence ID" value="SDZ93410.1"/>
    <property type="molecule type" value="Genomic_DNA"/>
</dbReference>
<evidence type="ECO:0000256" key="2">
    <source>
        <dbReference type="ARBA" id="ARBA00022448"/>
    </source>
</evidence>
<evidence type="ECO:0000313" key="13">
    <source>
        <dbReference type="EMBL" id="SDZ93410.1"/>
    </source>
</evidence>
<comment type="subcellular location">
    <subcellularLocation>
        <location evidence="1 8">Cell outer membrane</location>
        <topology evidence="1 8">Multi-pass membrane protein</topology>
    </subcellularLocation>
</comment>
<keyword evidence="4 8" id="KW-0812">Transmembrane</keyword>
<dbReference type="Gene3D" id="2.170.130.10">
    <property type="entry name" value="TonB-dependent receptor, plug domain"/>
    <property type="match status" value="1"/>
</dbReference>
<dbReference type="SUPFAM" id="SSF56935">
    <property type="entry name" value="Porins"/>
    <property type="match status" value="1"/>
</dbReference>
<evidence type="ECO:0000259" key="12">
    <source>
        <dbReference type="Pfam" id="PF07715"/>
    </source>
</evidence>
<dbReference type="InterPro" id="IPR036942">
    <property type="entry name" value="Beta-barrel_TonB_sf"/>
</dbReference>
<comment type="similarity">
    <text evidence="8 9">Belongs to the TonB-dependent receptor family.</text>
</comment>
<protein>
    <submittedName>
        <fullName evidence="13">Fe(3+) dicitrate transport protein</fullName>
    </submittedName>
</protein>
<keyword evidence="5 9" id="KW-0798">TonB box</keyword>
<name>A0A1H3X2D1_9FLAO</name>
<evidence type="ECO:0000256" key="7">
    <source>
        <dbReference type="ARBA" id="ARBA00023237"/>
    </source>
</evidence>
<feature type="chain" id="PRO_5011490635" evidence="10">
    <location>
        <begin position="20"/>
        <end position="740"/>
    </location>
</feature>
<dbReference type="Pfam" id="PF00593">
    <property type="entry name" value="TonB_dep_Rec_b-barrel"/>
    <property type="match status" value="1"/>
</dbReference>
<dbReference type="InterPro" id="IPR000531">
    <property type="entry name" value="Beta-barrel_TonB"/>
</dbReference>
<dbReference type="PANTHER" id="PTHR30442">
    <property type="entry name" value="IRON III DICITRATE TRANSPORT PROTEIN FECA"/>
    <property type="match status" value="1"/>
</dbReference>
<evidence type="ECO:0000256" key="1">
    <source>
        <dbReference type="ARBA" id="ARBA00004571"/>
    </source>
</evidence>
<evidence type="ECO:0000313" key="14">
    <source>
        <dbReference type="Proteomes" id="UP000198820"/>
    </source>
</evidence>
<evidence type="ECO:0000256" key="5">
    <source>
        <dbReference type="ARBA" id="ARBA00023077"/>
    </source>
</evidence>
<dbReference type="RefSeq" id="WP_093239409.1">
    <property type="nucleotide sequence ID" value="NZ_FNQF01000002.1"/>
</dbReference>
<gene>
    <name evidence="13" type="ORF">SAMN05421540_102223</name>
</gene>
<dbReference type="GO" id="GO:0009279">
    <property type="term" value="C:cell outer membrane"/>
    <property type="evidence" value="ECO:0007669"/>
    <property type="project" value="UniProtKB-SubCell"/>
</dbReference>
<reference evidence="13 14" key="1">
    <citation type="submission" date="2016-10" db="EMBL/GenBank/DDBJ databases">
        <authorList>
            <person name="de Groot N.N."/>
        </authorList>
    </citation>
    <scope>NUCLEOTIDE SEQUENCE [LARGE SCALE GENOMIC DNA]</scope>
    <source>
        <strain evidence="13 14">DSM 23581</strain>
    </source>
</reference>
<dbReference type="InterPro" id="IPR012910">
    <property type="entry name" value="Plug_dom"/>
</dbReference>
<dbReference type="Pfam" id="PF07715">
    <property type="entry name" value="Plug"/>
    <property type="match status" value="1"/>
</dbReference>
<evidence type="ECO:0000256" key="4">
    <source>
        <dbReference type="ARBA" id="ARBA00022692"/>
    </source>
</evidence>
<dbReference type="CDD" id="cd01347">
    <property type="entry name" value="ligand_gated_channel"/>
    <property type="match status" value="1"/>
</dbReference>
<sequence length="740" mass="83330">MRKLMLSLLGFLVVSFAYSQDLAPEKDSINQLEGVTIVANKLLGSKFEAKNRTGSAFFISSKEIQKFNYIDVNNLLGQVPGVNIYQEEGFGLRPNISLRGTSPERSSKITLMEDGVLIAPAPYSAPAAYYFPTISRMQNVEILKGSSQIQYGPFTTGGAVNFVSTEIPDQFNLNMRAQYGSYDTSNFYTNIGNSHDNFAYMLEYNNSQSDGFKKLDNRSETGFDINDFVGKLRVNTNSDAKVYQSLEFKFQYSDELSNETYLGLTQNDYNKTPFRRYAGSQKDNMDNEHTQFMLTHTAKFTNFLRLTTTAYRNNFKRNWYKLDKVKFNDNSVKISKLLSNPNQYPDHFSIINGSQSINEGALIIKNNNREYYSQGIQTKFDYHFYTGDIYHDVEIGLRYHQDEIDRFQWVDDYNMINGNMNLVYAGVPGTESNRIQDAEALASYVFYKLKLGDLTLNPGIRYETIKLTRSNYGKDDVDRTGIDLSYRENTYNEFIPGLGANYKFNNQLSVFGGVHKGFAPGGSSPGEEAEQSINYEIGTRFNYKGLSGEVVGFFNDYSNLLGSDLNATGGTGSLEQFNAGEVNVAGVEFLLGYNLLSSSKSIDLPINFAYTYTDTEFQNNFESGIGTWGEVFEGDEMPYISKHQFNLGASLIAQRFQINTNLRYRGEFRTQAGSGSISNNEKVGSNLVVDLSGEYQLTDNFSLTANIINLLDNEYEVARVPAGLRPGHPFGIYGGFKFNL</sequence>
<organism evidence="13 14">
    <name type="scientific">Psychroflexus halocasei</name>
    <dbReference type="NCBI Taxonomy" id="908615"/>
    <lineage>
        <taxon>Bacteria</taxon>
        <taxon>Pseudomonadati</taxon>
        <taxon>Bacteroidota</taxon>
        <taxon>Flavobacteriia</taxon>
        <taxon>Flavobacteriales</taxon>
        <taxon>Flavobacteriaceae</taxon>
        <taxon>Psychroflexus</taxon>
    </lineage>
</organism>
<evidence type="ECO:0000259" key="11">
    <source>
        <dbReference type="Pfam" id="PF00593"/>
    </source>
</evidence>
<dbReference type="GO" id="GO:0033214">
    <property type="term" value="P:siderophore-iron import into cell"/>
    <property type="evidence" value="ECO:0007669"/>
    <property type="project" value="TreeGrafter"/>
</dbReference>